<dbReference type="GO" id="GO:0016491">
    <property type="term" value="F:oxidoreductase activity"/>
    <property type="evidence" value="ECO:0000318"/>
    <property type="project" value="GO_Central"/>
</dbReference>
<evidence type="ECO:0000256" key="8">
    <source>
        <dbReference type="SAM" id="MobiDB-lite"/>
    </source>
</evidence>
<keyword evidence="3 7" id="KW-0479">Metal-binding</keyword>
<comment type="similarity">
    <text evidence="2">Belongs to the cytochrome P450 family.</text>
</comment>
<dbReference type="Proteomes" id="UP000009022">
    <property type="component" value="Unassembled WGS sequence"/>
</dbReference>
<dbReference type="GO" id="GO:0004497">
    <property type="term" value="F:monooxygenase activity"/>
    <property type="evidence" value="ECO:0007669"/>
    <property type="project" value="InterPro"/>
</dbReference>
<accession>B3RP47</accession>
<dbReference type="PANTHER" id="PTHR24286">
    <property type="entry name" value="CYTOCHROME P450 26"/>
    <property type="match status" value="1"/>
</dbReference>
<dbReference type="RefSeq" id="XP_002109961.1">
    <property type="nucleotide sequence ID" value="XM_002109925.1"/>
</dbReference>
<evidence type="ECO:0000256" key="5">
    <source>
        <dbReference type="ARBA" id="ARBA00023004"/>
    </source>
</evidence>
<dbReference type="InterPro" id="IPR001128">
    <property type="entry name" value="Cyt_P450"/>
</dbReference>
<dbReference type="KEGG" id="tad:TRIADDRAFT_63647"/>
<dbReference type="PANTHER" id="PTHR24286:SF228">
    <property type="entry name" value="C-22 STEROL DESATURASE ERG5"/>
    <property type="match status" value="1"/>
</dbReference>
<gene>
    <name evidence="9" type="ORF">TRIADDRAFT_63647</name>
</gene>
<dbReference type="EMBL" id="DS985242">
    <property type="protein sequence ID" value="EDV28127.1"/>
    <property type="molecule type" value="Genomic_DNA"/>
</dbReference>
<dbReference type="EC" id="1.14.19.41" evidence="6"/>
<dbReference type="Gene3D" id="1.10.630.10">
    <property type="entry name" value="Cytochrome P450"/>
    <property type="match status" value="1"/>
</dbReference>
<dbReference type="OMA" id="VYWSNER"/>
<dbReference type="SUPFAM" id="SSF48264">
    <property type="entry name" value="Cytochrome P450"/>
    <property type="match status" value="1"/>
</dbReference>
<dbReference type="GeneID" id="6750621"/>
<comment type="cofactor">
    <cofactor evidence="1 7">
        <name>heme</name>
        <dbReference type="ChEBI" id="CHEBI:30413"/>
    </cofactor>
</comment>
<dbReference type="InterPro" id="IPR002403">
    <property type="entry name" value="Cyt_P450_E_grp-IV"/>
</dbReference>
<evidence type="ECO:0000256" key="2">
    <source>
        <dbReference type="ARBA" id="ARBA00010617"/>
    </source>
</evidence>
<dbReference type="GO" id="GO:0020037">
    <property type="term" value="F:heme binding"/>
    <property type="evidence" value="ECO:0007669"/>
    <property type="project" value="InterPro"/>
</dbReference>
<dbReference type="eggNOG" id="ENOG502QQNS">
    <property type="taxonomic scope" value="Eukaryota"/>
</dbReference>
<dbReference type="GO" id="GO:0005506">
    <property type="term" value="F:iron ion binding"/>
    <property type="evidence" value="ECO:0007669"/>
    <property type="project" value="InterPro"/>
</dbReference>
<evidence type="ECO:0000256" key="1">
    <source>
        <dbReference type="ARBA" id="ARBA00001971"/>
    </source>
</evidence>
<dbReference type="HOGENOM" id="CLU_564225_0_0_1"/>
<dbReference type="PhylomeDB" id="B3RP47"/>
<evidence type="ECO:0000256" key="3">
    <source>
        <dbReference type="ARBA" id="ARBA00022723"/>
    </source>
</evidence>
<dbReference type="CTD" id="6750621"/>
<dbReference type="Pfam" id="PF00067">
    <property type="entry name" value="p450"/>
    <property type="match status" value="1"/>
</dbReference>
<protein>
    <recommendedName>
        <fullName evidence="6">sterol 22-desaturase</fullName>
        <ecNumber evidence="6">1.14.19.41</ecNumber>
    </recommendedName>
</protein>
<evidence type="ECO:0000256" key="6">
    <source>
        <dbReference type="ARBA" id="ARBA00039038"/>
    </source>
</evidence>
<sequence length="484" mass="56401">MEVLSRKLHRRRRSSREDTIQSIPGSHGHKFISSFKLQQQGNLYFKTLQQKYQQNVFRINIGVRAIALVDNRVIRILFQNDKVTKEDGVGNYITNYNLMDSLRPSIFSDQKDRMSRNSFILQTLAAMQDKYIIQQTYNSIEDHFQRWNKTYQPTASKSIQPSWDDGIQHLCCDIICRLFIDKTVNFESIFQWYVQALQKIKVPGLLKQRQCADIYNTYIELFKEIENSTYLPYYLNTGRQCSLSDEYAKENVLFGIIFNAFGSCEAIMRTCAARIGILSHEDRNQLRQEIQSTLGEGNDLSLAALTKMKRLRSFVAEVLRTSSPISLIFRRAKQDMFIQAYTGTYKISKGHLLVGNIHLAHRDPNVFPEPDTFKPFRFYDDPELIRHMIWEAGVYPDEAKNLSHQCPGKKMMMILLQLFCMKLLIHTEFQFDVTPDWNEKHLHSLGCPDGCLTLNQFSYDPAMFKIKLSDDICNSHSPFLHCED</sequence>
<name>B3RP47_TRIAD</name>
<dbReference type="InterPro" id="IPR036396">
    <property type="entry name" value="Cyt_P450_sf"/>
</dbReference>
<dbReference type="AlphaFoldDB" id="B3RP47"/>
<keyword evidence="10" id="KW-1185">Reference proteome</keyword>
<organism evidence="9 10">
    <name type="scientific">Trichoplax adhaerens</name>
    <name type="common">Trichoplax reptans</name>
    <dbReference type="NCBI Taxonomy" id="10228"/>
    <lineage>
        <taxon>Eukaryota</taxon>
        <taxon>Metazoa</taxon>
        <taxon>Placozoa</taxon>
        <taxon>Uniplacotomia</taxon>
        <taxon>Trichoplacea</taxon>
        <taxon>Trichoplacidae</taxon>
        <taxon>Trichoplax</taxon>
    </lineage>
</organism>
<evidence type="ECO:0000313" key="10">
    <source>
        <dbReference type="Proteomes" id="UP000009022"/>
    </source>
</evidence>
<dbReference type="GO" id="GO:0034653">
    <property type="term" value="P:retinoic acid catabolic process"/>
    <property type="evidence" value="ECO:0007669"/>
    <property type="project" value="UniProtKB-ARBA"/>
</dbReference>
<proteinExistence type="inferred from homology"/>
<dbReference type="PRINTS" id="PR00465">
    <property type="entry name" value="EP450IV"/>
</dbReference>
<keyword evidence="7" id="KW-0349">Heme</keyword>
<feature type="compositionally biased region" description="Basic residues" evidence="8">
    <location>
        <begin position="1"/>
        <end position="14"/>
    </location>
</feature>
<keyword evidence="4" id="KW-0560">Oxidoreductase</keyword>
<reference evidence="9 10" key="1">
    <citation type="journal article" date="2008" name="Nature">
        <title>The Trichoplax genome and the nature of placozoans.</title>
        <authorList>
            <person name="Srivastava M."/>
            <person name="Begovic E."/>
            <person name="Chapman J."/>
            <person name="Putnam N.H."/>
            <person name="Hellsten U."/>
            <person name="Kawashima T."/>
            <person name="Kuo A."/>
            <person name="Mitros T."/>
            <person name="Salamov A."/>
            <person name="Carpenter M.L."/>
            <person name="Signorovitch A.Y."/>
            <person name="Moreno M.A."/>
            <person name="Kamm K."/>
            <person name="Grimwood J."/>
            <person name="Schmutz J."/>
            <person name="Shapiro H."/>
            <person name="Grigoriev I.V."/>
            <person name="Buss L.W."/>
            <person name="Schierwater B."/>
            <person name="Dellaporta S.L."/>
            <person name="Rokhsar D.S."/>
        </authorList>
    </citation>
    <scope>NUCLEOTIDE SEQUENCE [LARGE SCALE GENOMIC DNA]</scope>
    <source>
        <strain evidence="9 10">Grell-BS-1999</strain>
    </source>
</reference>
<dbReference type="OrthoDB" id="2789670at2759"/>
<keyword evidence="5 7" id="KW-0408">Iron</keyword>
<feature type="region of interest" description="Disordered" evidence="8">
    <location>
        <begin position="1"/>
        <end position="23"/>
    </location>
</feature>
<dbReference type="GO" id="GO:0000249">
    <property type="term" value="F:C-22 sterol desaturase (NADPH) activity"/>
    <property type="evidence" value="ECO:0007669"/>
    <property type="project" value="UniProtKB-EC"/>
</dbReference>
<dbReference type="CDD" id="cd11071">
    <property type="entry name" value="CYP74"/>
    <property type="match status" value="1"/>
</dbReference>
<evidence type="ECO:0000313" key="9">
    <source>
        <dbReference type="EMBL" id="EDV28127.1"/>
    </source>
</evidence>
<dbReference type="InParanoid" id="B3RP47"/>
<evidence type="ECO:0000256" key="4">
    <source>
        <dbReference type="ARBA" id="ARBA00023002"/>
    </source>
</evidence>
<feature type="binding site" description="axial binding residue" evidence="7">
    <location>
        <position position="406"/>
    </location>
    <ligand>
        <name>heme</name>
        <dbReference type="ChEBI" id="CHEBI:30413"/>
    </ligand>
    <ligandPart>
        <name>Fe</name>
        <dbReference type="ChEBI" id="CHEBI:18248"/>
    </ligandPart>
</feature>
<evidence type="ECO:0000256" key="7">
    <source>
        <dbReference type="PIRSR" id="PIRSR602403-1"/>
    </source>
</evidence>